<dbReference type="OrthoDB" id="3366475at2759"/>
<keyword evidence="2" id="KW-1133">Transmembrane helix</keyword>
<accession>A0A9P3LJG8</accession>
<evidence type="ECO:0000313" key="4">
    <source>
        <dbReference type="Proteomes" id="UP000703269"/>
    </source>
</evidence>
<evidence type="ECO:0000313" key="3">
    <source>
        <dbReference type="EMBL" id="GJE96207.1"/>
    </source>
</evidence>
<feature type="transmembrane region" description="Helical" evidence="2">
    <location>
        <begin position="67"/>
        <end position="91"/>
    </location>
</feature>
<dbReference type="Proteomes" id="UP000703269">
    <property type="component" value="Unassembled WGS sequence"/>
</dbReference>
<evidence type="ECO:0000256" key="2">
    <source>
        <dbReference type="SAM" id="Phobius"/>
    </source>
</evidence>
<protein>
    <submittedName>
        <fullName evidence="3">Uncharacterized protein</fullName>
    </submittedName>
</protein>
<reference evidence="3 4" key="1">
    <citation type="submission" date="2021-08" db="EMBL/GenBank/DDBJ databases">
        <title>Draft Genome Sequence of Phanerochaete sordida strain YK-624.</title>
        <authorList>
            <person name="Mori T."/>
            <person name="Dohra H."/>
            <person name="Suzuki T."/>
            <person name="Kawagishi H."/>
            <person name="Hirai H."/>
        </authorList>
    </citation>
    <scope>NUCLEOTIDE SEQUENCE [LARGE SCALE GENOMIC DNA]</scope>
    <source>
        <strain evidence="3 4">YK-624</strain>
    </source>
</reference>
<evidence type="ECO:0000256" key="1">
    <source>
        <dbReference type="SAM" id="MobiDB-lite"/>
    </source>
</evidence>
<dbReference type="AlphaFoldDB" id="A0A9P3LJG8"/>
<feature type="compositionally biased region" description="Basic and acidic residues" evidence="1">
    <location>
        <begin position="162"/>
        <end position="173"/>
    </location>
</feature>
<gene>
    <name evidence="3" type="ORF">PsYK624_124010</name>
</gene>
<comment type="caution">
    <text evidence="3">The sequence shown here is derived from an EMBL/GenBank/DDBJ whole genome shotgun (WGS) entry which is preliminary data.</text>
</comment>
<sequence length="173" mass="18571">MVPPTSTIADVPANTTTPPIVYFFQLALNIASAAWSATLVFISSGWSLFKAILTPAASLLSAFSTPLLYILAPVIVLARILLEVLVLAPYYLITGVAREVYPLYVFVGAACLWAAFVGLCARGATHYMQLAIFGSENLVSVREVASGAKPEPRKPKAAKKVSIKEEQVEDVRS</sequence>
<feature type="transmembrane region" description="Helical" evidence="2">
    <location>
        <begin position="103"/>
        <end position="121"/>
    </location>
</feature>
<keyword evidence="2" id="KW-0472">Membrane</keyword>
<proteinExistence type="predicted"/>
<dbReference type="EMBL" id="BPQB01000057">
    <property type="protein sequence ID" value="GJE96207.1"/>
    <property type="molecule type" value="Genomic_DNA"/>
</dbReference>
<keyword evidence="4" id="KW-1185">Reference proteome</keyword>
<organism evidence="3 4">
    <name type="scientific">Phanerochaete sordida</name>
    <dbReference type="NCBI Taxonomy" id="48140"/>
    <lineage>
        <taxon>Eukaryota</taxon>
        <taxon>Fungi</taxon>
        <taxon>Dikarya</taxon>
        <taxon>Basidiomycota</taxon>
        <taxon>Agaricomycotina</taxon>
        <taxon>Agaricomycetes</taxon>
        <taxon>Polyporales</taxon>
        <taxon>Phanerochaetaceae</taxon>
        <taxon>Phanerochaete</taxon>
    </lineage>
</organism>
<feature type="region of interest" description="Disordered" evidence="1">
    <location>
        <begin position="147"/>
        <end position="173"/>
    </location>
</feature>
<name>A0A9P3LJG8_9APHY</name>
<keyword evidence="2" id="KW-0812">Transmembrane</keyword>
<feature type="transmembrane region" description="Helical" evidence="2">
    <location>
        <begin position="20"/>
        <end position="46"/>
    </location>
</feature>